<dbReference type="PANTHER" id="PTHR43856:SF1">
    <property type="entry name" value="MITOCHONDRIAL CARDIOLIPIN HYDROLASE"/>
    <property type="match status" value="1"/>
</dbReference>
<evidence type="ECO:0000313" key="5">
    <source>
        <dbReference type="EMBL" id="SFG01965.1"/>
    </source>
</evidence>
<protein>
    <submittedName>
        <fullName evidence="5">Phosphatidylserine/phosphatidylglycerophosphate/cardiolipin synthase</fullName>
    </submittedName>
</protein>
<accession>A0A1I2NDF9</accession>
<keyword evidence="3" id="KW-0443">Lipid metabolism</keyword>
<dbReference type="InterPro" id="IPR025202">
    <property type="entry name" value="PLD-like_dom"/>
</dbReference>
<dbReference type="InterPro" id="IPR001736">
    <property type="entry name" value="PLipase_D/transphosphatidylase"/>
</dbReference>
<dbReference type="CDD" id="cd09128">
    <property type="entry name" value="PLDc_unchar1_2"/>
    <property type="match status" value="1"/>
</dbReference>
<gene>
    <name evidence="5" type="ORF">SAMN04488063_1149</name>
</gene>
<dbReference type="STRING" id="553467.SAMN04488063_1149"/>
<dbReference type="GO" id="GO:0016042">
    <property type="term" value="P:lipid catabolic process"/>
    <property type="evidence" value="ECO:0007669"/>
    <property type="project" value="UniProtKB-KW"/>
</dbReference>
<organism evidence="5 6">
    <name type="scientific">Halopelagius inordinatus</name>
    <dbReference type="NCBI Taxonomy" id="553467"/>
    <lineage>
        <taxon>Archaea</taxon>
        <taxon>Methanobacteriati</taxon>
        <taxon>Methanobacteriota</taxon>
        <taxon>Stenosarchaea group</taxon>
        <taxon>Halobacteria</taxon>
        <taxon>Halobacteriales</taxon>
        <taxon>Haloferacaceae</taxon>
    </lineage>
</organism>
<sequence length="544" mass="57673">MLAVCVLCCLLASPVAAAPPSAETATDGAAAAAANASARPPSILGAYPNPLTDGDDGEYVVVRAGGASNLTLSDGESTVTVPPDEGVVALSADPARTRTLTDRRVVAARLGLSNAGERLVLRRDGVVVDETTYGRAPDAERWNATEKRWVPRGLTLRDAVSTGPANATAFVLPDDPSVVRETLRSADDRLLLAGYTLSSRRVADALVAANRRGADVRVLVEGGPVGGVSTRQAETLARLARAGVAVRVVSGPRARFDYHHAKYAVVDGRALVSTENWKPSGTGGRENRGWGVRLDDARTAEELAAVFEHDFGGADAVPWRRYRQGRSFVEASPSGGDFPRRVAAESVAVEEVRVLTAPGNAGSEVVERVEEANRSIDVLAPRVDTDGRLFDALAGAARRGVSVRILLSNAWYDEEANAAVVNRTRTLRERGYDIEARVARPDGRFGKVHAKGAVVDGERAFVGSLNWNDHAATENREVVVELVGDGPASYYGAAFEADWRASELGGDDGWWGSETKTTVTLALGALCSLGLAAWVTKKTVRFET</sequence>
<dbReference type="Pfam" id="PF13091">
    <property type="entry name" value="PLDc_2"/>
    <property type="match status" value="2"/>
</dbReference>
<reference evidence="6" key="1">
    <citation type="submission" date="2016-10" db="EMBL/GenBank/DDBJ databases">
        <authorList>
            <person name="Varghese N."/>
            <person name="Submissions S."/>
        </authorList>
    </citation>
    <scope>NUCLEOTIDE SEQUENCE [LARGE SCALE GENOMIC DNA]</scope>
    <source>
        <strain evidence="6">CGMCC 1.7739</strain>
    </source>
</reference>
<dbReference type="PROSITE" id="PS50035">
    <property type="entry name" value="PLD"/>
    <property type="match status" value="2"/>
</dbReference>
<keyword evidence="2" id="KW-0442">Lipid degradation</keyword>
<keyword evidence="6" id="KW-1185">Reference proteome</keyword>
<dbReference type="AlphaFoldDB" id="A0A1I2NDF9"/>
<dbReference type="Gene3D" id="3.30.870.10">
    <property type="entry name" value="Endonuclease Chain A"/>
    <property type="match status" value="2"/>
</dbReference>
<dbReference type="GO" id="GO:0016891">
    <property type="term" value="F:RNA endonuclease activity producing 5'-phosphomonoesters, hydrolytic mechanism"/>
    <property type="evidence" value="ECO:0007669"/>
    <property type="project" value="TreeGrafter"/>
</dbReference>
<evidence type="ECO:0000259" key="4">
    <source>
        <dbReference type="PROSITE" id="PS50035"/>
    </source>
</evidence>
<dbReference type="SUPFAM" id="SSF56024">
    <property type="entry name" value="Phospholipase D/nuclease"/>
    <property type="match status" value="2"/>
</dbReference>
<dbReference type="Proteomes" id="UP000198876">
    <property type="component" value="Unassembled WGS sequence"/>
</dbReference>
<dbReference type="SMART" id="SM00155">
    <property type="entry name" value="PLDc"/>
    <property type="match status" value="2"/>
</dbReference>
<feature type="domain" description="PLD phosphodiesterase" evidence="4">
    <location>
        <begin position="255"/>
        <end position="281"/>
    </location>
</feature>
<dbReference type="EMBL" id="FOOQ01000001">
    <property type="protein sequence ID" value="SFG01965.1"/>
    <property type="molecule type" value="Genomic_DNA"/>
</dbReference>
<evidence type="ECO:0000256" key="1">
    <source>
        <dbReference type="ARBA" id="ARBA00022801"/>
    </source>
</evidence>
<dbReference type="InterPro" id="IPR051406">
    <property type="entry name" value="PLD_domain"/>
</dbReference>
<evidence type="ECO:0000256" key="2">
    <source>
        <dbReference type="ARBA" id="ARBA00022963"/>
    </source>
</evidence>
<keyword evidence="1" id="KW-0378">Hydrolase</keyword>
<evidence type="ECO:0000313" key="6">
    <source>
        <dbReference type="Proteomes" id="UP000198876"/>
    </source>
</evidence>
<dbReference type="PANTHER" id="PTHR43856">
    <property type="entry name" value="CARDIOLIPIN HYDROLASE"/>
    <property type="match status" value="1"/>
</dbReference>
<evidence type="ECO:0000256" key="3">
    <source>
        <dbReference type="ARBA" id="ARBA00023098"/>
    </source>
</evidence>
<dbReference type="OrthoDB" id="31343at2157"/>
<feature type="domain" description="PLD phosphodiesterase" evidence="4">
    <location>
        <begin position="444"/>
        <end position="471"/>
    </location>
</feature>
<name>A0A1I2NDF9_9EURY</name>
<proteinExistence type="predicted"/>